<proteinExistence type="predicted"/>
<dbReference type="OrthoDB" id="2446246at2759"/>
<name>A0A397VY77_9GLOM</name>
<gene>
    <name evidence="1" type="ORF">C2G38_2160395</name>
</gene>
<evidence type="ECO:0000313" key="1">
    <source>
        <dbReference type="EMBL" id="RIB27530.1"/>
    </source>
</evidence>
<dbReference type="AlphaFoldDB" id="A0A397VY77"/>
<dbReference type="GO" id="GO:0006355">
    <property type="term" value="P:regulation of DNA-templated transcription"/>
    <property type="evidence" value="ECO:0007669"/>
    <property type="project" value="InterPro"/>
</dbReference>
<dbReference type="EMBL" id="QKWP01000096">
    <property type="protein sequence ID" value="RIB27530.1"/>
    <property type="molecule type" value="Genomic_DNA"/>
</dbReference>
<sequence>MNNNTIIKIKELLLFFSLFNIEGDHNNNFDDSTEFSWIHWLFDTVDNSSDESTIEACGSQNGCEMDNNFDQLNTNIRDLDFLKGDKDTEPSHLDILKDNFDQLITHKALRITNTNGLLKIKTNNKDEDIAPKMEFNNWKELDEWLQGHGLEYGFAFMITHSEKDKEDGIPHHCVYTRIKGIKYILQKEAHIVKGCNKGHYAENCKFHINTYRRKKDNLVYITKIEGQYNHELIKNIDMVASYYRKLSPEICNKMRLLAASGVHSGAIVEILQCKYIHSLNVYNMQKQENPTFHIDARFEAKDNHLTALCWMRPSQLQLWGRFQDIVLLDITAKTNRYSMILCVVILIDNYNRSRLGATALVSDETKKHFLGYLIVLIGQQADLVQSTQCVESYNGIIKNNVNGTSSLLELDHIIKRLLMKESQFVKFK</sequence>
<keyword evidence="2" id="KW-1185">Reference proteome</keyword>
<dbReference type="PANTHER" id="PTHR31669">
    <property type="entry name" value="PROTEIN FAR1-RELATED SEQUENCE 10-RELATED"/>
    <property type="match status" value="1"/>
</dbReference>
<organism evidence="1 2">
    <name type="scientific">Gigaspora rosea</name>
    <dbReference type="NCBI Taxonomy" id="44941"/>
    <lineage>
        <taxon>Eukaryota</taxon>
        <taxon>Fungi</taxon>
        <taxon>Fungi incertae sedis</taxon>
        <taxon>Mucoromycota</taxon>
        <taxon>Glomeromycotina</taxon>
        <taxon>Glomeromycetes</taxon>
        <taxon>Diversisporales</taxon>
        <taxon>Gigasporaceae</taxon>
        <taxon>Gigaspora</taxon>
    </lineage>
</organism>
<dbReference type="Proteomes" id="UP000266673">
    <property type="component" value="Unassembled WGS sequence"/>
</dbReference>
<dbReference type="InterPro" id="IPR031052">
    <property type="entry name" value="FHY3/FAR1"/>
</dbReference>
<accession>A0A397VY77</accession>
<dbReference type="STRING" id="44941.A0A397VY77"/>
<comment type="caution">
    <text evidence="1">The sequence shown here is derived from an EMBL/GenBank/DDBJ whole genome shotgun (WGS) entry which is preliminary data.</text>
</comment>
<dbReference type="PANTHER" id="PTHR31669:SF251">
    <property type="entry name" value="PROTEIN FAR1-RELATED SEQUENCE"/>
    <property type="match status" value="1"/>
</dbReference>
<evidence type="ECO:0000313" key="2">
    <source>
        <dbReference type="Proteomes" id="UP000266673"/>
    </source>
</evidence>
<protein>
    <recommendedName>
        <fullName evidence="3">MULE transposase domain-containing protein</fullName>
    </recommendedName>
</protein>
<evidence type="ECO:0008006" key="3">
    <source>
        <dbReference type="Google" id="ProtNLM"/>
    </source>
</evidence>
<reference evidence="1 2" key="1">
    <citation type="submission" date="2018-06" db="EMBL/GenBank/DDBJ databases">
        <title>Comparative genomics reveals the genomic features of Rhizophagus irregularis, R. cerebriforme, R. diaphanum and Gigaspora rosea, and their symbiotic lifestyle signature.</title>
        <authorList>
            <person name="Morin E."/>
            <person name="San Clemente H."/>
            <person name="Chen E.C.H."/>
            <person name="De La Providencia I."/>
            <person name="Hainaut M."/>
            <person name="Kuo A."/>
            <person name="Kohler A."/>
            <person name="Murat C."/>
            <person name="Tang N."/>
            <person name="Roy S."/>
            <person name="Loubradou J."/>
            <person name="Henrissat B."/>
            <person name="Grigoriev I.V."/>
            <person name="Corradi N."/>
            <person name="Roux C."/>
            <person name="Martin F.M."/>
        </authorList>
    </citation>
    <scope>NUCLEOTIDE SEQUENCE [LARGE SCALE GENOMIC DNA]</scope>
    <source>
        <strain evidence="1 2">DAOM 194757</strain>
    </source>
</reference>